<proteinExistence type="predicted"/>
<dbReference type="Gene3D" id="2.180.10.10">
    <property type="entry name" value="RHS repeat-associated core"/>
    <property type="match status" value="1"/>
</dbReference>
<dbReference type="RefSeq" id="WP_314000577.1">
    <property type="nucleotide sequence ID" value="NZ_JASJOT010000019.1"/>
</dbReference>
<name>A0ABT7CTV2_9BACT</name>
<evidence type="ECO:0000256" key="1">
    <source>
        <dbReference type="SAM" id="SignalP"/>
    </source>
</evidence>
<keyword evidence="3" id="KW-1185">Reference proteome</keyword>
<evidence type="ECO:0000313" key="2">
    <source>
        <dbReference type="EMBL" id="MDJ1496059.1"/>
    </source>
</evidence>
<comment type="caution">
    <text evidence="2">The sequence shown here is derived from an EMBL/GenBank/DDBJ whole genome shotgun (WGS) entry which is preliminary data.</text>
</comment>
<feature type="signal peptide" evidence="1">
    <location>
        <begin position="1"/>
        <end position="22"/>
    </location>
</feature>
<gene>
    <name evidence="2" type="ORF">QNI19_24195</name>
</gene>
<organism evidence="2 3">
    <name type="scientific">Xanthocytophaga flava</name>
    <dbReference type="NCBI Taxonomy" id="3048013"/>
    <lineage>
        <taxon>Bacteria</taxon>
        <taxon>Pseudomonadati</taxon>
        <taxon>Bacteroidota</taxon>
        <taxon>Cytophagia</taxon>
        <taxon>Cytophagales</taxon>
        <taxon>Rhodocytophagaceae</taxon>
        <taxon>Xanthocytophaga</taxon>
    </lineage>
</organism>
<dbReference type="InterPro" id="IPR006530">
    <property type="entry name" value="YD"/>
</dbReference>
<reference evidence="2 3" key="1">
    <citation type="submission" date="2023-05" db="EMBL/GenBank/DDBJ databases">
        <authorList>
            <person name="Zhang X."/>
        </authorList>
    </citation>
    <scope>NUCLEOTIDE SEQUENCE [LARGE SCALE GENOMIC DNA]</scope>
    <source>
        <strain evidence="2 3">DM2B3-1</strain>
    </source>
</reference>
<sequence>MRIIKIISFVGLLLAFCLSAMGQLPKVKSDEYIDAKGRPRKPYKVFSENLYSSDAEKTYTYTNSFGDTVCIRNYDKKHTLIDNPMGKAIIEYTFNKSRHKIEQRYYDAKKRLFRSEGFGPAIIRYQYNEKGQMIEEQYLDENENLLEDLAFVKFVYNEAGLLAEERQYNENKTLRKYGAVVQYKYNQQKQVVEERFLDENEQLKDNVAIVQYWYTTSGLVSEVRFLTKESEPLQTGITLIQYTYDAQGNRIEKRNYDAQGKSYTDYELLLKDVQIDSTKVDK</sequence>
<protein>
    <recommendedName>
        <fullName evidence="4">Sugar-binding protein</fullName>
    </recommendedName>
</protein>
<evidence type="ECO:0008006" key="4">
    <source>
        <dbReference type="Google" id="ProtNLM"/>
    </source>
</evidence>
<keyword evidence="1" id="KW-0732">Signal</keyword>
<dbReference type="EMBL" id="JASJOT010000019">
    <property type="protein sequence ID" value="MDJ1496059.1"/>
    <property type="molecule type" value="Genomic_DNA"/>
</dbReference>
<dbReference type="Proteomes" id="UP001228581">
    <property type="component" value="Unassembled WGS sequence"/>
</dbReference>
<evidence type="ECO:0000313" key="3">
    <source>
        <dbReference type="Proteomes" id="UP001228581"/>
    </source>
</evidence>
<dbReference type="NCBIfam" id="TIGR01643">
    <property type="entry name" value="YD_repeat_2x"/>
    <property type="match status" value="1"/>
</dbReference>
<feature type="chain" id="PRO_5045958672" description="Sugar-binding protein" evidence="1">
    <location>
        <begin position="23"/>
        <end position="282"/>
    </location>
</feature>
<accession>A0ABT7CTV2</accession>